<evidence type="ECO:0000313" key="24">
    <source>
        <dbReference type="Proteomes" id="UP000092952"/>
    </source>
</evidence>
<feature type="domain" description="ATP-grasp" evidence="22">
    <location>
        <begin position="107"/>
        <end position="302"/>
    </location>
</feature>
<feature type="binding site" evidence="20">
    <location>
        <position position="271"/>
    </location>
    <ligand>
        <name>Mg(2+)</name>
        <dbReference type="ChEBI" id="CHEBI:18420"/>
        <label>2</label>
    </ligand>
</feature>
<comment type="pathway">
    <text evidence="4 18">Cell wall biogenesis; peptidoglycan biosynthesis.</text>
</comment>
<evidence type="ECO:0000256" key="20">
    <source>
        <dbReference type="PIRSR" id="PIRSR039102-3"/>
    </source>
</evidence>
<keyword evidence="9 20" id="KW-0479">Metal-binding</keyword>
<evidence type="ECO:0000259" key="22">
    <source>
        <dbReference type="PROSITE" id="PS50975"/>
    </source>
</evidence>
<comment type="cofactor">
    <cofactor evidence="1">
        <name>Mn(2+)</name>
        <dbReference type="ChEBI" id="CHEBI:29035"/>
    </cofactor>
</comment>
<dbReference type="InterPro" id="IPR011761">
    <property type="entry name" value="ATP-grasp"/>
</dbReference>
<feature type="active site" evidence="19">
    <location>
        <position position="20"/>
    </location>
</feature>
<comment type="function">
    <text evidence="2 18">Cell wall formation.</text>
</comment>
<keyword evidence="24" id="KW-1185">Reference proteome</keyword>
<keyword evidence="11 21" id="KW-0067">ATP-binding</keyword>
<dbReference type="InterPro" id="IPR016185">
    <property type="entry name" value="PreATP-grasp_dom_sf"/>
</dbReference>
<dbReference type="GO" id="GO:0008360">
    <property type="term" value="P:regulation of cell shape"/>
    <property type="evidence" value="ECO:0007669"/>
    <property type="project" value="UniProtKB-KW"/>
</dbReference>
<evidence type="ECO:0000256" key="13">
    <source>
        <dbReference type="ARBA" id="ARBA00022960"/>
    </source>
</evidence>
<dbReference type="InterPro" id="IPR005905">
    <property type="entry name" value="D_ala_D_ala"/>
</dbReference>
<protein>
    <recommendedName>
        <fullName evidence="6 18">D-alanine--D-alanine ligase</fullName>
        <ecNumber evidence="6 18">6.3.2.4</ecNumber>
    </recommendedName>
    <alternativeName>
        <fullName evidence="18">D-Ala-D-Ala ligase</fullName>
    </alternativeName>
    <alternativeName>
        <fullName evidence="18">D-alanylalanine synthetase</fullName>
    </alternativeName>
</protein>
<dbReference type="GO" id="GO:0046872">
    <property type="term" value="F:metal ion binding"/>
    <property type="evidence" value="ECO:0007669"/>
    <property type="project" value="UniProtKB-KW"/>
</dbReference>
<dbReference type="SUPFAM" id="SSF52440">
    <property type="entry name" value="PreATP-grasp domain"/>
    <property type="match status" value="1"/>
</dbReference>
<evidence type="ECO:0000256" key="18">
    <source>
        <dbReference type="HAMAP-Rule" id="MF_00047"/>
    </source>
</evidence>
<dbReference type="OrthoDB" id="9813261at2"/>
<keyword evidence="13 18" id="KW-0133">Cell shape</keyword>
<dbReference type="GO" id="GO:0009252">
    <property type="term" value="P:peptidoglycan biosynthetic process"/>
    <property type="evidence" value="ECO:0007669"/>
    <property type="project" value="UniProtKB-UniRule"/>
</dbReference>
<feature type="binding site" evidence="20">
    <location>
        <position position="269"/>
    </location>
    <ligand>
        <name>Mg(2+)</name>
        <dbReference type="ChEBI" id="CHEBI:18420"/>
        <label>2</label>
    </ligand>
</feature>
<dbReference type="GO" id="GO:0071555">
    <property type="term" value="P:cell wall organization"/>
    <property type="evidence" value="ECO:0007669"/>
    <property type="project" value="UniProtKB-KW"/>
</dbReference>
<comment type="similarity">
    <text evidence="5 18">Belongs to the D-alanine--D-alanine ligase family.</text>
</comment>
<comment type="subcellular location">
    <subcellularLocation>
        <location evidence="3 18">Cytoplasm</location>
    </subcellularLocation>
</comment>
<dbReference type="Pfam" id="PF07478">
    <property type="entry name" value="Dala_Dala_lig_C"/>
    <property type="match status" value="1"/>
</dbReference>
<dbReference type="InterPro" id="IPR013815">
    <property type="entry name" value="ATP_grasp_subdomain_1"/>
</dbReference>
<evidence type="ECO:0000256" key="7">
    <source>
        <dbReference type="ARBA" id="ARBA00022490"/>
    </source>
</evidence>
<reference evidence="24" key="1">
    <citation type="submission" date="2016-03" db="EMBL/GenBank/DDBJ databases">
        <title>Complete genome sequence of Solimmundus cernigliae, representing a novel lineage of polycyclic aromatic hydrocarbon degraders within the Gammaproteobacteria.</title>
        <authorList>
            <person name="Singleton D.R."/>
            <person name="Dickey A.N."/>
            <person name="Scholl E.H."/>
            <person name="Wright F.A."/>
            <person name="Aitken M.D."/>
        </authorList>
    </citation>
    <scope>NUCLEOTIDE SEQUENCE [LARGE SCALE GENOMIC DNA]</scope>
    <source>
        <strain evidence="24">TR3.2</strain>
    </source>
</reference>
<evidence type="ECO:0000313" key="23">
    <source>
        <dbReference type="EMBL" id="ANX04245.1"/>
    </source>
</evidence>
<dbReference type="InterPro" id="IPR011127">
    <property type="entry name" value="Dala_Dala_lig_N"/>
</dbReference>
<accession>A0A1B1YTY8</accession>
<evidence type="ECO:0000256" key="2">
    <source>
        <dbReference type="ARBA" id="ARBA00003921"/>
    </source>
</evidence>
<feature type="active site" evidence="19">
    <location>
        <position position="149"/>
    </location>
</feature>
<dbReference type="SUPFAM" id="SSF56059">
    <property type="entry name" value="Glutathione synthetase ATP-binding domain-like"/>
    <property type="match status" value="1"/>
</dbReference>
<evidence type="ECO:0000256" key="21">
    <source>
        <dbReference type="PROSITE-ProRule" id="PRU00409"/>
    </source>
</evidence>
<proteinExistence type="inferred from homology"/>
<feature type="binding site" evidence="20">
    <location>
        <position position="269"/>
    </location>
    <ligand>
        <name>Mg(2+)</name>
        <dbReference type="ChEBI" id="CHEBI:18420"/>
        <label>1</label>
    </ligand>
</feature>
<dbReference type="FunCoup" id="A0A1B1YTY8">
    <property type="interactions" value="310"/>
</dbReference>
<dbReference type="Gene3D" id="3.30.1490.20">
    <property type="entry name" value="ATP-grasp fold, A domain"/>
    <property type="match status" value="1"/>
</dbReference>
<evidence type="ECO:0000256" key="14">
    <source>
        <dbReference type="ARBA" id="ARBA00022984"/>
    </source>
</evidence>
<evidence type="ECO:0000256" key="19">
    <source>
        <dbReference type="PIRSR" id="PIRSR039102-1"/>
    </source>
</evidence>
<dbReference type="HAMAP" id="MF_00047">
    <property type="entry name" value="Dala_Dala_lig"/>
    <property type="match status" value="1"/>
</dbReference>
<evidence type="ECO:0000256" key="16">
    <source>
        <dbReference type="ARBA" id="ARBA00023316"/>
    </source>
</evidence>
<evidence type="ECO:0000256" key="5">
    <source>
        <dbReference type="ARBA" id="ARBA00010871"/>
    </source>
</evidence>
<keyword evidence="7 18" id="KW-0963">Cytoplasm</keyword>
<comment type="catalytic activity">
    <reaction evidence="17 18">
        <text>2 D-alanine + ATP = D-alanyl-D-alanine + ADP + phosphate + H(+)</text>
        <dbReference type="Rhea" id="RHEA:11224"/>
        <dbReference type="ChEBI" id="CHEBI:15378"/>
        <dbReference type="ChEBI" id="CHEBI:30616"/>
        <dbReference type="ChEBI" id="CHEBI:43474"/>
        <dbReference type="ChEBI" id="CHEBI:57416"/>
        <dbReference type="ChEBI" id="CHEBI:57822"/>
        <dbReference type="ChEBI" id="CHEBI:456216"/>
        <dbReference type="EC" id="6.3.2.4"/>
    </reaction>
</comment>
<keyword evidence="16 18" id="KW-0961">Cell wall biogenesis/degradation</keyword>
<evidence type="ECO:0000256" key="17">
    <source>
        <dbReference type="ARBA" id="ARBA00047614"/>
    </source>
</evidence>
<dbReference type="NCBIfam" id="TIGR01205">
    <property type="entry name" value="D_ala_D_alaTIGR"/>
    <property type="match status" value="1"/>
</dbReference>
<dbReference type="InterPro" id="IPR011095">
    <property type="entry name" value="Dala_Dala_lig_C"/>
</dbReference>
<evidence type="ECO:0000256" key="6">
    <source>
        <dbReference type="ARBA" id="ARBA00012216"/>
    </source>
</evidence>
<dbReference type="EC" id="6.3.2.4" evidence="6 18"/>
<dbReference type="FunFam" id="3.30.470.20:FF:000008">
    <property type="entry name" value="D-alanine--D-alanine ligase"/>
    <property type="match status" value="1"/>
</dbReference>
<dbReference type="GO" id="GO:0005524">
    <property type="term" value="F:ATP binding"/>
    <property type="evidence" value="ECO:0007669"/>
    <property type="project" value="UniProtKB-UniRule"/>
</dbReference>
<dbReference type="PANTHER" id="PTHR23132">
    <property type="entry name" value="D-ALANINE--D-ALANINE LIGASE"/>
    <property type="match status" value="1"/>
</dbReference>
<name>A0A1B1YTY8_9GAMM</name>
<evidence type="ECO:0000256" key="3">
    <source>
        <dbReference type="ARBA" id="ARBA00004496"/>
    </source>
</evidence>
<dbReference type="RefSeq" id="WP_068804260.1">
    <property type="nucleotide sequence ID" value="NZ_CP014671.1"/>
</dbReference>
<sequence>MRAPQNYGRVAVLYGGRSAEREVSLKSGAAALAALRQAGVDAIGVDAAAPDLLAQLTAGGYARAFIALHGRGGEDGTLQGALDWLGLPYTGSGVLGSALAMDKQRAKQVWQGCGLPTAPFALAGPDSDWDALAARLGLPLMVKPSREGSSIGMSKVERAADLPAAVAAAMAHDPQVLIERFIGGGEYTVGIVGNRVLPAIKLETDRAFYDYEAKYLRDDTRYLCPCGLPVAQERALQQLALDAFAALDCHGWGRVDLLLDDSGAPYLMEANTVPGLTDHSLVPMAARAVGMDFGQLMLAILDTSLHQPQATPRLLAAGEQADV</sequence>
<dbReference type="PANTHER" id="PTHR23132:SF23">
    <property type="entry name" value="D-ALANINE--D-ALANINE LIGASE B"/>
    <property type="match status" value="1"/>
</dbReference>
<feature type="active site" evidence="19">
    <location>
        <position position="280"/>
    </location>
</feature>
<dbReference type="STRING" id="1810504.PG2T_08705"/>
<keyword evidence="15 20" id="KW-0464">Manganese</keyword>
<keyword evidence="12 20" id="KW-0460">Magnesium</keyword>
<dbReference type="InterPro" id="IPR000291">
    <property type="entry name" value="D-Ala_lig_Van_CS"/>
</dbReference>
<dbReference type="Gene3D" id="3.30.470.20">
    <property type="entry name" value="ATP-grasp fold, B domain"/>
    <property type="match status" value="1"/>
</dbReference>
<feature type="binding site" evidence="20">
    <location>
        <position position="256"/>
    </location>
    <ligand>
        <name>Mg(2+)</name>
        <dbReference type="ChEBI" id="CHEBI:18420"/>
        <label>1</label>
    </ligand>
</feature>
<comment type="cofactor">
    <cofactor evidence="20">
        <name>Mg(2+)</name>
        <dbReference type="ChEBI" id="CHEBI:18420"/>
    </cofactor>
    <cofactor evidence="20">
        <name>Mn(2+)</name>
        <dbReference type="ChEBI" id="CHEBI:29035"/>
    </cofactor>
    <text evidence="20">Binds 2 magnesium or manganese ions per subunit.</text>
</comment>
<gene>
    <name evidence="18" type="primary">ddl</name>
    <name evidence="23" type="ORF">PG2T_08705</name>
</gene>
<evidence type="ECO:0000256" key="1">
    <source>
        <dbReference type="ARBA" id="ARBA00001936"/>
    </source>
</evidence>
<evidence type="ECO:0000256" key="11">
    <source>
        <dbReference type="ARBA" id="ARBA00022840"/>
    </source>
</evidence>
<dbReference type="KEGG" id="gbi:PG2T_08705"/>
<evidence type="ECO:0000256" key="4">
    <source>
        <dbReference type="ARBA" id="ARBA00004752"/>
    </source>
</evidence>
<evidence type="ECO:0000256" key="9">
    <source>
        <dbReference type="ARBA" id="ARBA00022723"/>
    </source>
</evidence>
<evidence type="ECO:0000256" key="8">
    <source>
        <dbReference type="ARBA" id="ARBA00022598"/>
    </source>
</evidence>
<evidence type="ECO:0000256" key="12">
    <source>
        <dbReference type="ARBA" id="ARBA00022842"/>
    </source>
</evidence>
<keyword evidence="14 18" id="KW-0573">Peptidoglycan synthesis</keyword>
<evidence type="ECO:0000256" key="10">
    <source>
        <dbReference type="ARBA" id="ARBA00022741"/>
    </source>
</evidence>
<dbReference type="EMBL" id="CP014671">
    <property type="protein sequence ID" value="ANX04245.1"/>
    <property type="molecule type" value="Genomic_DNA"/>
</dbReference>
<dbReference type="AlphaFoldDB" id="A0A1B1YTY8"/>
<dbReference type="PROSITE" id="PS50975">
    <property type="entry name" value="ATP_GRASP"/>
    <property type="match status" value="1"/>
</dbReference>
<dbReference type="PROSITE" id="PS00844">
    <property type="entry name" value="DALA_DALA_LIGASE_2"/>
    <property type="match status" value="1"/>
</dbReference>
<dbReference type="NCBIfam" id="NF002378">
    <property type="entry name" value="PRK01372.1"/>
    <property type="match status" value="1"/>
</dbReference>
<dbReference type="GO" id="GO:0005829">
    <property type="term" value="C:cytosol"/>
    <property type="evidence" value="ECO:0007669"/>
    <property type="project" value="TreeGrafter"/>
</dbReference>
<keyword evidence="10 21" id="KW-0547">Nucleotide-binding</keyword>
<dbReference type="Gene3D" id="3.40.50.20">
    <property type="match status" value="1"/>
</dbReference>
<keyword evidence="8 18" id="KW-0436">Ligase</keyword>
<dbReference type="PIRSF" id="PIRSF039102">
    <property type="entry name" value="Ddl/VanB"/>
    <property type="match status" value="1"/>
</dbReference>
<dbReference type="PROSITE" id="PS00843">
    <property type="entry name" value="DALA_DALA_LIGASE_1"/>
    <property type="match status" value="1"/>
</dbReference>
<dbReference type="Proteomes" id="UP000092952">
    <property type="component" value="Chromosome"/>
</dbReference>
<dbReference type="UniPathway" id="UPA00219"/>
<dbReference type="GO" id="GO:0008716">
    <property type="term" value="F:D-alanine-D-alanine ligase activity"/>
    <property type="evidence" value="ECO:0007669"/>
    <property type="project" value="UniProtKB-UniRule"/>
</dbReference>
<dbReference type="Pfam" id="PF01820">
    <property type="entry name" value="Dala_Dala_lig_N"/>
    <property type="match status" value="1"/>
</dbReference>
<dbReference type="InParanoid" id="A0A1B1YTY8"/>
<evidence type="ECO:0000256" key="15">
    <source>
        <dbReference type="ARBA" id="ARBA00023211"/>
    </source>
</evidence>
<organism evidence="23 24">
    <name type="scientific">Immundisolibacter cernigliae</name>
    <dbReference type="NCBI Taxonomy" id="1810504"/>
    <lineage>
        <taxon>Bacteria</taxon>
        <taxon>Pseudomonadati</taxon>
        <taxon>Pseudomonadota</taxon>
        <taxon>Gammaproteobacteria</taxon>
        <taxon>Immundisolibacterales</taxon>
        <taxon>Immundisolibacteraceae</taxon>
        <taxon>Immundisolibacter</taxon>
    </lineage>
</organism>